<protein>
    <submittedName>
        <fullName evidence="2">Uncharacterized protein</fullName>
    </submittedName>
</protein>
<dbReference type="Proteomes" id="UP000561326">
    <property type="component" value="Unassembled WGS sequence"/>
</dbReference>
<dbReference type="EMBL" id="JABAGO010000038">
    <property type="protein sequence ID" value="NMF00064.1"/>
    <property type="molecule type" value="Genomic_DNA"/>
</dbReference>
<dbReference type="AlphaFoldDB" id="A0A848CWD3"/>
<sequence>MNATVVKSVYRTEKHGNFSQVSNDLWTLDNLSIGARFMLGYMLSKPETWRFYIEAMASELRINKDTAAKYVNELIAVGYVKRERKRENGRFAGWSYFVYETFGDATVSEISVSGNDITGESDANNKDVSNTELINEKQDEDIDNNNAHVREESEVNNELDTFQDAIYDTALDLGFDAQNARLFALRSEGLRVTIGMIRNVLQAVRERVTTSYLPRIVSLPAYFRVTLEDEMKRQELAAIQREQERKEREKTAQLLASYKPYNWLEEA</sequence>
<evidence type="ECO:0000313" key="2">
    <source>
        <dbReference type="EMBL" id="NMF00064.1"/>
    </source>
</evidence>
<dbReference type="RefSeq" id="WP_168975933.1">
    <property type="nucleotide sequence ID" value="NZ_JABAGO010000038.1"/>
</dbReference>
<feature type="compositionally biased region" description="Polar residues" evidence="1">
    <location>
        <begin position="115"/>
        <end position="133"/>
    </location>
</feature>
<comment type="caution">
    <text evidence="2">The sequence shown here is derived from an EMBL/GenBank/DDBJ whole genome shotgun (WGS) entry which is preliminary data.</text>
</comment>
<dbReference type="InterPro" id="IPR036390">
    <property type="entry name" value="WH_DNA-bd_sf"/>
</dbReference>
<organism evidence="2 3">
    <name type="scientific">Aneurinibacillus aneurinilyticus</name>
    <name type="common">Bacillus aneurinolyticus</name>
    <dbReference type="NCBI Taxonomy" id="1391"/>
    <lineage>
        <taxon>Bacteria</taxon>
        <taxon>Bacillati</taxon>
        <taxon>Bacillota</taxon>
        <taxon>Bacilli</taxon>
        <taxon>Bacillales</taxon>
        <taxon>Paenibacillaceae</taxon>
        <taxon>Aneurinibacillus group</taxon>
        <taxon>Aneurinibacillus</taxon>
    </lineage>
</organism>
<evidence type="ECO:0000313" key="3">
    <source>
        <dbReference type="Proteomes" id="UP000561326"/>
    </source>
</evidence>
<accession>A0A848CWD3</accession>
<reference evidence="2 3" key="1">
    <citation type="submission" date="2020-04" db="EMBL/GenBank/DDBJ databases">
        <authorList>
            <person name="Hitch T.C.A."/>
            <person name="Wylensek D."/>
            <person name="Clavel T."/>
        </authorList>
    </citation>
    <scope>NUCLEOTIDE SEQUENCE [LARGE SCALE GENOMIC DNA]</scope>
    <source>
        <strain evidence="2 3">WB01_D5_05</strain>
    </source>
</reference>
<proteinExistence type="predicted"/>
<name>A0A848CWD3_ANEAE</name>
<dbReference type="SUPFAM" id="SSF46785">
    <property type="entry name" value="Winged helix' DNA-binding domain"/>
    <property type="match status" value="1"/>
</dbReference>
<feature type="region of interest" description="Disordered" evidence="1">
    <location>
        <begin position="115"/>
        <end position="141"/>
    </location>
</feature>
<evidence type="ECO:0000256" key="1">
    <source>
        <dbReference type="SAM" id="MobiDB-lite"/>
    </source>
</evidence>
<gene>
    <name evidence="2" type="ORF">HF838_17670</name>
</gene>